<name>A0AAW2YTL0_9EUKA</name>
<organism evidence="1 2">
    <name type="scientific">Acrasis kona</name>
    <dbReference type="NCBI Taxonomy" id="1008807"/>
    <lineage>
        <taxon>Eukaryota</taxon>
        <taxon>Discoba</taxon>
        <taxon>Heterolobosea</taxon>
        <taxon>Tetramitia</taxon>
        <taxon>Eutetramitia</taxon>
        <taxon>Acrasidae</taxon>
        <taxon>Acrasis</taxon>
    </lineage>
</organism>
<protein>
    <submittedName>
        <fullName evidence="1">Uncharacterized protein</fullName>
    </submittedName>
</protein>
<dbReference type="Proteomes" id="UP001431209">
    <property type="component" value="Unassembled WGS sequence"/>
</dbReference>
<evidence type="ECO:0000313" key="2">
    <source>
        <dbReference type="Proteomes" id="UP001431209"/>
    </source>
</evidence>
<dbReference type="InterPro" id="IPR027921">
    <property type="entry name" value="NOPCHAP1"/>
</dbReference>
<dbReference type="EMBL" id="JAOPGA020000687">
    <property type="protein sequence ID" value="KAL0480752.1"/>
    <property type="molecule type" value="Genomic_DNA"/>
</dbReference>
<sequence length="177" mass="19429">MSRITELGSDKPQNLCDNDSHVDKLMNISGTQTKLIKPMSSTSSLLSRARMFLPQIAEANKTLNADGGSFVEIIDKNANNAPSKKKSKNPMIEMNIAMGVIEKKEKPVLISSLENDSAPPEPTADSTEFNLRMPNTTEDILSHKAAQDNERAVSNIMNALFDPDDNDEESSDDDMDT</sequence>
<dbReference type="Pfam" id="PF15370">
    <property type="entry name" value="NOPCHAP1"/>
    <property type="match status" value="1"/>
</dbReference>
<gene>
    <name evidence="1" type="ORF">AKO1_006914</name>
</gene>
<comment type="caution">
    <text evidence="1">The sequence shown here is derived from an EMBL/GenBank/DDBJ whole genome shotgun (WGS) entry which is preliminary data.</text>
</comment>
<reference evidence="1 2" key="1">
    <citation type="submission" date="2024-03" db="EMBL/GenBank/DDBJ databases">
        <title>The Acrasis kona genome and developmental transcriptomes reveal deep origins of eukaryotic multicellular pathways.</title>
        <authorList>
            <person name="Sheikh S."/>
            <person name="Fu C.-J."/>
            <person name="Brown M.W."/>
            <person name="Baldauf S.L."/>
        </authorList>
    </citation>
    <scope>NUCLEOTIDE SEQUENCE [LARGE SCALE GENOMIC DNA]</scope>
    <source>
        <strain evidence="1 2">ATCC MYA-3509</strain>
    </source>
</reference>
<proteinExistence type="predicted"/>
<dbReference type="AlphaFoldDB" id="A0AAW2YTL0"/>
<keyword evidence="2" id="KW-1185">Reference proteome</keyword>
<evidence type="ECO:0000313" key="1">
    <source>
        <dbReference type="EMBL" id="KAL0480752.1"/>
    </source>
</evidence>
<dbReference type="GO" id="GO:0000492">
    <property type="term" value="P:box C/D snoRNP assembly"/>
    <property type="evidence" value="ECO:0007669"/>
    <property type="project" value="InterPro"/>
</dbReference>
<accession>A0AAW2YTL0</accession>